<keyword evidence="1" id="KW-1133">Transmembrane helix</keyword>
<evidence type="ECO:0000313" key="2">
    <source>
        <dbReference type="EMBL" id="ETO03678.1"/>
    </source>
</evidence>
<evidence type="ECO:0000256" key="1">
    <source>
        <dbReference type="SAM" id="Phobius"/>
    </source>
</evidence>
<protein>
    <submittedName>
        <fullName evidence="2">Uncharacterized protein</fullName>
    </submittedName>
</protein>
<name>X6LP19_RETFI</name>
<keyword evidence="3" id="KW-1185">Reference proteome</keyword>
<accession>X6LP19</accession>
<comment type="caution">
    <text evidence="2">The sequence shown here is derived from an EMBL/GenBank/DDBJ whole genome shotgun (WGS) entry which is preliminary data.</text>
</comment>
<proteinExistence type="predicted"/>
<sequence>MKKKKIKEKKKKAKKIKFEIIVYIFYFIEAFPKCNLILESFINSNALERTLKLKKIFIIFVFLFKQFELICCLLFLFLQQLEYVKSTSSEGDGTANEEW</sequence>
<dbReference type="AlphaFoldDB" id="X6LP19"/>
<organism evidence="2 3">
    <name type="scientific">Reticulomyxa filosa</name>
    <dbReference type="NCBI Taxonomy" id="46433"/>
    <lineage>
        <taxon>Eukaryota</taxon>
        <taxon>Sar</taxon>
        <taxon>Rhizaria</taxon>
        <taxon>Retaria</taxon>
        <taxon>Foraminifera</taxon>
        <taxon>Monothalamids</taxon>
        <taxon>Reticulomyxidae</taxon>
        <taxon>Reticulomyxa</taxon>
    </lineage>
</organism>
<feature type="transmembrane region" description="Helical" evidence="1">
    <location>
        <begin position="20"/>
        <end position="38"/>
    </location>
</feature>
<keyword evidence="1" id="KW-0812">Transmembrane</keyword>
<gene>
    <name evidence="2" type="ORF">RFI_33724</name>
</gene>
<feature type="transmembrane region" description="Helical" evidence="1">
    <location>
        <begin position="58"/>
        <end position="78"/>
    </location>
</feature>
<dbReference type="Proteomes" id="UP000023152">
    <property type="component" value="Unassembled WGS sequence"/>
</dbReference>
<reference evidence="2 3" key="1">
    <citation type="journal article" date="2013" name="Curr. Biol.">
        <title>The Genome of the Foraminiferan Reticulomyxa filosa.</title>
        <authorList>
            <person name="Glockner G."/>
            <person name="Hulsmann N."/>
            <person name="Schleicher M."/>
            <person name="Noegel A.A."/>
            <person name="Eichinger L."/>
            <person name="Gallinger C."/>
            <person name="Pawlowski J."/>
            <person name="Sierra R."/>
            <person name="Euteneuer U."/>
            <person name="Pillet L."/>
            <person name="Moustafa A."/>
            <person name="Platzer M."/>
            <person name="Groth M."/>
            <person name="Szafranski K."/>
            <person name="Schliwa M."/>
        </authorList>
    </citation>
    <scope>NUCLEOTIDE SEQUENCE [LARGE SCALE GENOMIC DNA]</scope>
</reference>
<keyword evidence="1" id="KW-0472">Membrane</keyword>
<dbReference type="EMBL" id="ASPP01032689">
    <property type="protein sequence ID" value="ETO03678.1"/>
    <property type="molecule type" value="Genomic_DNA"/>
</dbReference>
<evidence type="ECO:0000313" key="3">
    <source>
        <dbReference type="Proteomes" id="UP000023152"/>
    </source>
</evidence>